<feature type="transmembrane region" description="Helical" evidence="1">
    <location>
        <begin position="116"/>
        <end position="134"/>
    </location>
</feature>
<feature type="transmembrane region" description="Helical" evidence="1">
    <location>
        <begin position="40"/>
        <end position="66"/>
    </location>
</feature>
<keyword evidence="1" id="KW-0812">Transmembrane</keyword>
<dbReference type="Proteomes" id="UP000199545">
    <property type="component" value="Unassembled WGS sequence"/>
</dbReference>
<dbReference type="PANTHER" id="PTHR37814">
    <property type="entry name" value="CONSERVED MEMBRANE PROTEIN"/>
    <property type="match status" value="1"/>
</dbReference>
<evidence type="ECO:0000313" key="2">
    <source>
        <dbReference type="EMBL" id="SFJ46293.1"/>
    </source>
</evidence>
<dbReference type="PANTHER" id="PTHR37814:SF1">
    <property type="entry name" value="MEMBRANE PROTEIN"/>
    <property type="match status" value="1"/>
</dbReference>
<keyword evidence="3" id="KW-1185">Reference proteome</keyword>
<feature type="transmembrane region" description="Helical" evidence="1">
    <location>
        <begin position="217"/>
        <end position="241"/>
    </location>
</feature>
<protein>
    <submittedName>
        <fullName evidence="2">Uncharacterized membrane protein YkvI</fullName>
    </submittedName>
</protein>
<name>A0A1I3RIA7_9BACL</name>
<dbReference type="RefSeq" id="WP_175482418.1">
    <property type="nucleotide sequence ID" value="NZ_FORR01000010.1"/>
</dbReference>
<keyword evidence="1" id="KW-0472">Membrane</keyword>
<dbReference type="STRING" id="46223.SAMN05421852_11054"/>
<reference evidence="2 3" key="1">
    <citation type="submission" date="2016-10" db="EMBL/GenBank/DDBJ databases">
        <authorList>
            <person name="de Groot N.N."/>
        </authorList>
    </citation>
    <scope>NUCLEOTIDE SEQUENCE [LARGE SCALE GENOMIC DNA]</scope>
    <source>
        <strain evidence="2 3">DSM 44778</strain>
    </source>
</reference>
<accession>A0A1I3RIA7</accession>
<feature type="transmembrane region" description="Helical" evidence="1">
    <location>
        <begin position="86"/>
        <end position="110"/>
    </location>
</feature>
<feature type="transmembrane region" description="Helical" evidence="1">
    <location>
        <begin position="12"/>
        <end position="34"/>
    </location>
</feature>
<dbReference type="InterPro" id="IPR038728">
    <property type="entry name" value="YkvI-like"/>
</dbReference>
<evidence type="ECO:0000313" key="3">
    <source>
        <dbReference type="Proteomes" id="UP000199545"/>
    </source>
</evidence>
<dbReference type="EMBL" id="FORR01000010">
    <property type="protein sequence ID" value="SFJ46293.1"/>
    <property type="molecule type" value="Genomic_DNA"/>
</dbReference>
<feature type="transmembrane region" description="Helical" evidence="1">
    <location>
        <begin position="261"/>
        <end position="287"/>
    </location>
</feature>
<dbReference type="AlphaFoldDB" id="A0A1I3RIA7"/>
<feature type="transmembrane region" description="Helical" evidence="1">
    <location>
        <begin position="183"/>
        <end position="205"/>
    </location>
</feature>
<keyword evidence="1" id="KW-1133">Transmembrane helix</keyword>
<sequence>MNQRWRRVCQVGFTYIGTVIGAGFASGQEILQFFTVYGKYSVLGIAMCAFFFAWLGIRMMIIGARLQAKSYQEFNLFLFGERIGGWMNYLVSLMLLGVTIAMLAGAGALFEEQLGLSFHIGVLLTFFFSYMVIVRGMDGILSINSLVVPMMLVFTLVIGWMGWQNDGLHLLFQQMPIRNEPSWLLSAISYMAFNLVLSQSVLVPLGASIQDESVLRWGGWLGGIGLGAMLIVSNLVMQLHLDEVLFKKIPIGWVISDLGQGIHVLFILVIWSEILTTLIGDIYGLIANLRAWVPLQPKWMMISIFLFAYLMSFIGFPNLVRYLYPVFGYCGMFALFVLLIRRVPSY</sequence>
<organism evidence="2 3">
    <name type="scientific">Thermoflavimicrobium dichotomicum</name>
    <dbReference type="NCBI Taxonomy" id="46223"/>
    <lineage>
        <taxon>Bacteria</taxon>
        <taxon>Bacillati</taxon>
        <taxon>Bacillota</taxon>
        <taxon>Bacilli</taxon>
        <taxon>Bacillales</taxon>
        <taxon>Thermoactinomycetaceae</taxon>
        <taxon>Thermoflavimicrobium</taxon>
    </lineage>
</organism>
<feature type="transmembrane region" description="Helical" evidence="1">
    <location>
        <begin position="146"/>
        <end position="163"/>
    </location>
</feature>
<evidence type="ECO:0000256" key="1">
    <source>
        <dbReference type="SAM" id="Phobius"/>
    </source>
</evidence>
<feature type="transmembrane region" description="Helical" evidence="1">
    <location>
        <begin position="322"/>
        <end position="340"/>
    </location>
</feature>
<gene>
    <name evidence="2" type="ORF">SAMN05421852_11054</name>
</gene>
<proteinExistence type="predicted"/>
<feature type="transmembrane region" description="Helical" evidence="1">
    <location>
        <begin position="299"/>
        <end position="316"/>
    </location>
</feature>